<dbReference type="Pfam" id="PF01909">
    <property type="entry name" value="NTP_transf_2"/>
    <property type="match status" value="1"/>
</dbReference>
<dbReference type="Proteomes" id="UP000179270">
    <property type="component" value="Unassembled WGS sequence"/>
</dbReference>
<evidence type="ECO:0000313" key="3">
    <source>
        <dbReference type="Proteomes" id="UP000179270"/>
    </source>
</evidence>
<protein>
    <recommendedName>
        <fullName evidence="1">Polymerase nucleotidyl transferase domain-containing protein</fullName>
    </recommendedName>
</protein>
<evidence type="ECO:0000313" key="2">
    <source>
        <dbReference type="EMBL" id="OGK39176.1"/>
    </source>
</evidence>
<accession>A0A1F7I723</accession>
<dbReference type="InterPro" id="IPR002934">
    <property type="entry name" value="Polymerase_NTP_transf_dom"/>
</dbReference>
<dbReference type="GO" id="GO:0016779">
    <property type="term" value="F:nucleotidyltransferase activity"/>
    <property type="evidence" value="ECO:0007669"/>
    <property type="project" value="InterPro"/>
</dbReference>
<dbReference type="PANTHER" id="PTHR43449:SF1">
    <property type="entry name" value="POLYMERASE BETA NUCLEOTIDYLTRANSFERASE DOMAIN-CONTAINING PROTEIN"/>
    <property type="match status" value="1"/>
</dbReference>
<dbReference type="InterPro" id="IPR043519">
    <property type="entry name" value="NT_sf"/>
</dbReference>
<dbReference type="AlphaFoldDB" id="A0A1F7I723"/>
<dbReference type="CDD" id="cd05403">
    <property type="entry name" value="NT_KNTase_like"/>
    <property type="match status" value="1"/>
</dbReference>
<dbReference type="Gene3D" id="3.30.460.10">
    <property type="entry name" value="Beta Polymerase, domain 2"/>
    <property type="match status" value="1"/>
</dbReference>
<reference evidence="2 3" key="1">
    <citation type="journal article" date="2016" name="Nat. Commun.">
        <title>Thousands of microbial genomes shed light on interconnected biogeochemical processes in an aquifer system.</title>
        <authorList>
            <person name="Anantharaman K."/>
            <person name="Brown C.T."/>
            <person name="Hug L.A."/>
            <person name="Sharon I."/>
            <person name="Castelle C.J."/>
            <person name="Probst A.J."/>
            <person name="Thomas B.C."/>
            <person name="Singh A."/>
            <person name="Wilkins M.J."/>
            <person name="Karaoz U."/>
            <person name="Brodie E.L."/>
            <person name="Williams K.H."/>
            <person name="Hubbard S.S."/>
            <person name="Banfield J.F."/>
        </authorList>
    </citation>
    <scope>NUCLEOTIDE SEQUENCE [LARGE SCALE GENOMIC DNA]</scope>
</reference>
<dbReference type="EMBL" id="MGAF01000056">
    <property type="protein sequence ID" value="OGK39176.1"/>
    <property type="molecule type" value="Genomic_DNA"/>
</dbReference>
<comment type="caution">
    <text evidence="2">The sequence shown here is derived from an EMBL/GenBank/DDBJ whole genome shotgun (WGS) entry which is preliminary data.</text>
</comment>
<sequence>MDAKKIREQLKIFIKRIKKEYRPEKVILFGSFAKGQSTAYSDVDILVIANKFKDIDTYKRFSQLYDLGKDLDVDINAFGFTSEETKKLYYLTTLRDALQTGKVIG</sequence>
<dbReference type="PANTHER" id="PTHR43449">
    <property type="entry name" value="NUCLEOTIDYLTRANSFERASE"/>
    <property type="match status" value="1"/>
</dbReference>
<proteinExistence type="predicted"/>
<evidence type="ECO:0000259" key="1">
    <source>
        <dbReference type="Pfam" id="PF01909"/>
    </source>
</evidence>
<gene>
    <name evidence="2" type="ORF">A3A74_03715</name>
</gene>
<dbReference type="SUPFAM" id="SSF81301">
    <property type="entry name" value="Nucleotidyltransferase"/>
    <property type="match status" value="1"/>
</dbReference>
<dbReference type="STRING" id="1802055.A3A74_03715"/>
<name>A0A1F7I723_9BACT</name>
<organism evidence="2 3">
    <name type="scientific">Candidatus Roizmanbacteria bacterium RIFCSPLOWO2_01_FULL_35_13</name>
    <dbReference type="NCBI Taxonomy" id="1802055"/>
    <lineage>
        <taxon>Bacteria</taxon>
        <taxon>Candidatus Roizmaniibacteriota</taxon>
    </lineage>
</organism>
<feature type="domain" description="Polymerase nucleotidyl transferase" evidence="1">
    <location>
        <begin position="11"/>
        <end position="75"/>
    </location>
</feature>